<proteinExistence type="predicted"/>
<dbReference type="InterPro" id="IPR036388">
    <property type="entry name" value="WH-like_DNA-bd_sf"/>
</dbReference>
<evidence type="ECO:0000259" key="6">
    <source>
        <dbReference type="Pfam" id="PF23598"/>
    </source>
</evidence>
<comment type="caution">
    <text evidence="7">The sequence shown here is derived from an EMBL/GenBank/DDBJ whole genome shotgun (WGS) entry which is preliminary data.</text>
</comment>
<dbReference type="OrthoDB" id="655162at2759"/>
<evidence type="ECO:0000256" key="3">
    <source>
        <dbReference type="SAM" id="MobiDB-lite"/>
    </source>
</evidence>
<evidence type="ECO:0000259" key="4">
    <source>
        <dbReference type="Pfam" id="PF00931"/>
    </source>
</evidence>
<feature type="region of interest" description="Disordered" evidence="3">
    <location>
        <begin position="47"/>
        <end position="98"/>
    </location>
</feature>
<dbReference type="InterPro" id="IPR002182">
    <property type="entry name" value="NB-ARC"/>
</dbReference>
<evidence type="ECO:0000313" key="7">
    <source>
        <dbReference type="EMBL" id="OEL30954.1"/>
    </source>
</evidence>
<feature type="region of interest" description="Disordered" evidence="3">
    <location>
        <begin position="927"/>
        <end position="948"/>
    </location>
</feature>
<dbReference type="Pfam" id="PF23598">
    <property type="entry name" value="LRR_14"/>
    <property type="match status" value="3"/>
</dbReference>
<sequence>MRSAKGAAMEVSSKLTQNLSLFLLALPHSNGGSVVLGLEVEEKRRLKGETTADARPKDLPPGKKKPEVRDTALEVRGLNPDLESGGLNPDLESGGLNPDLEDGGLNPDLKGGGLDTNLEIRALLLRLAELAIPRLIPKIWREFHASYLIVVDDLWDTSVWDVLKRAFPEGNCYSRIIITTQIEDVALAFCEDVSGQQFLSNSEGSKNDINQMYNDLHPRLKTCLLYFNMYPEVYVIRKDDLVKQWVAEGFLGVEGPFRTEQTQGNTVEEVSQISAELQCTVTDQNASSIDIESLQQVVGDKEDLAGLYFDVLVGRNMIQPVDISYNGQVLSCTVHHTVLDFIKQKSMEENFTTVMDYPETITGLPGKVRRLSVKFGGAKGAEVPRNHTLSHLRSLVFSGFFKCVPSLVEYLLLRVLILDIWNDQHKEILDLAIIGEMFQLRYLKIECNMIIRLPTVIRRLKYLQTLDVAAQVAAFPSDIYCLKDLRHLRLPSQPSPFRGLKFVRHVILHRPMAIILLRHLLQFGEAVLDGGSGDMTVLLQHLLLFGEARLVRRIGDMTSLRSLGNFNLSTCSSYNVRELGNLVNLMDIHLVCSAGPTRFLDSNIDCLASVLGKFRKLKSLILDDGEVFSNRKISCNGLSKLSSPPVDLERLEFSPRVFIMERLPKWIQQLRNLCTLKISVTGLSTDDVGILKELSRLAALSLYVRTTPTERIIFGDDGFGALKYFKFICNALHIEFQKGAMLKVERLKLGFNANTMQQYRPEVAGIGYLEGLKVISAKIGGASTDQASREAAKRRITSWEPSPIVQKPGWVSRRQRNGVRLVKTVRGFTYVIRQHMKQAGFRVANEVASLDQDKERLTMITDSSPGSWQQEEWVLQMQDLAYDIQDFLDIYSWLRIRSRRHALAHMSHIAQLKDRIRSLREWQESGRSSHGRFTRGAASSGPSTSSVPHAYENDLVGIEEPMTELLNLLLIPKEQHWQLSPSPTEGHNPRVISIVGYHGIGKTALARAVCYNDIVRGEFDRIAWVVASECSHSGDLLIKICQQVQERACYNVPDDFYVLKKFLQEGRVFYFCSARILVVIDDLQNAGLWYDIQSTFTGTRFGSCVIVTTSIGSVANACSPDRYIYRMKGLGNFDSEKLFWTRVDSRTNRTPSLEYALADNLRKCGGVPLALISVANYLCRKGQNLPPGAPGAFEEMNRVLTQCYDSLPDNGHKMCLLSLSTFPQGHLIKRERLIRRWIAEGLAVGDGVLSAEQVAGNRFDMLIDRNIIEPVLNGNNAKVKGCLVLGVIKDFVVNKSVSKEFLTLIRNDELLHPNKKVSRPVRRLSVDGGTTHSERVAKGIGLDRVRSLTICNTVPFDFKDCWLLRVLDLEDCQGVDKRVLHNICKLVFLKYLSLRGSDVYKISKKIKKLECLETLDIRETRVETLPVEVFWLPRLAHLFGQFELPRQLEDRATRSKLQAFFSQKSRIQTLSGFVMVEKNGFEHIMLNMRLLRKVKIWCKHSITSYQEHLLTSSLQKRLAGSNALDSLSINFGTESINFLNDIGAPGALIGSLKLRGRLISLPSFINSHDTTLSELQLSSTRLTIEALSLLQNLHRLLYLKLADDGDDGFCGDGFVVQSGGFPSLLRLCFEARKLPQIHIHEGGMSSLTYLRLLCPEFAGCKNADSGEKLKGVDPETRFEETDSSQRIIKRIDLKSHFKGIQHLKRLNEVVLHPSAAQEVLHAWKEEARSHINRPKITAR</sequence>
<feature type="domain" description="Disease resistance R13L4/SHOC-2-like LRR" evidence="6">
    <location>
        <begin position="1345"/>
        <end position="1736"/>
    </location>
</feature>
<dbReference type="InterPro" id="IPR044974">
    <property type="entry name" value="Disease_R_plants"/>
</dbReference>
<evidence type="ECO:0000259" key="5">
    <source>
        <dbReference type="Pfam" id="PF23559"/>
    </source>
</evidence>
<dbReference type="GO" id="GO:0098542">
    <property type="term" value="P:defense response to other organism"/>
    <property type="evidence" value="ECO:0007669"/>
    <property type="project" value="TreeGrafter"/>
</dbReference>
<organism evidence="7 8">
    <name type="scientific">Dichanthelium oligosanthes</name>
    <dbReference type="NCBI Taxonomy" id="888268"/>
    <lineage>
        <taxon>Eukaryota</taxon>
        <taxon>Viridiplantae</taxon>
        <taxon>Streptophyta</taxon>
        <taxon>Embryophyta</taxon>
        <taxon>Tracheophyta</taxon>
        <taxon>Spermatophyta</taxon>
        <taxon>Magnoliopsida</taxon>
        <taxon>Liliopsida</taxon>
        <taxon>Poales</taxon>
        <taxon>Poaceae</taxon>
        <taxon>PACMAD clade</taxon>
        <taxon>Panicoideae</taxon>
        <taxon>Panicodae</taxon>
        <taxon>Paniceae</taxon>
        <taxon>Dichantheliinae</taxon>
        <taxon>Dichanthelium</taxon>
    </lineage>
</organism>
<dbReference type="PANTHER" id="PTHR23155">
    <property type="entry name" value="DISEASE RESISTANCE PROTEIN RP"/>
    <property type="match status" value="1"/>
</dbReference>
<dbReference type="Gene3D" id="1.10.10.10">
    <property type="entry name" value="Winged helix-like DNA-binding domain superfamily/Winged helix DNA-binding domain"/>
    <property type="match status" value="1"/>
</dbReference>
<keyword evidence="2" id="KW-0611">Plant defense</keyword>
<name>A0A1E5W0N6_9POAL</name>
<protein>
    <submittedName>
        <fullName evidence="7">Disease resistance protein RPP13</fullName>
    </submittedName>
</protein>
<dbReference type="PRINTS" id="PR00364">
    <property type="entry name" value="DISEASERSIST"/>
</dbReference>
<feature type="domain" description="Disease resistance R13L4/SHOC-2-like LRR" evidence="6">
    <location>
        <begin position="391"/>
        <end position="491"/>
    </location>
</feature>
<dbReference type="Pfam" id="PF23559">
    <property type="entry name" value="WHD_DRP"/>
    <property type="match status" value="1"/>
</dbReference>
<feature type="domain" description="NB-ARC" evidence="4">
    <location>
        <begin position="986"/>
        <end position="1143"/>
    </location>
</feature>
<dbReference type="PANTHER" id="PTHR23155:SF1227">
    <property type="entry name" value="OS11G0462500 PROTEIN"/>
    <property type="match status" value="1"/>
</dbReference>
<feature type="domain" description="Disease resistance protein winged helix" evidence="5">
    <location>
        <begin position="1222"/>
        <end position="1292"/>
    </location>
</feature>
<dbReference type="SUPFAM" id="SSF52058">
    <property type="entry name" value="L domain-like"/>
    <property type="match status" value="2"/>
</dbReference>
<evidence type="ECO:0000256" key="2">
    <source>
        <dbReference type="ARBA" id="ARBA00022821"/>
    </source>
</evidence>
<feature type="compositionally biased region" description="Basic and acidic residues" evidence="3">
    <location>
        <begin position="47"/>
        <end position="73"/>
    </location>
</feature>
<dbReference type="Gene3D" id="3.80.10.10">
    <property type="entry name" value="Ribonuclease Inhibitor"/>
    <property type="match status" value="2"/>
</dbReference>
<dbReference type="Pfam" id="PF00931">
    <property type="entry name" value="NB-ARC"/>
    <property type="match status" value="2"/>
</dbReference>
<dbReference type="EMBL" id="LWDX02024393">
    <property type="protein sequence ID" value="OEL30954.1"/>
    <property type="molecule type" value="Genomic_DNA"/>
</dbReference>
<feature type="domain" description="NB-ARC" evidence="4">
    <location>
        <begin position="146"/>
        <end position="188"/>
    </location>
</feature>
<dbReference type="Proteomes" id="UP000095767">
    <property type="component" value="Unassembled WGS sequence"/>
</dbReference>
<dbReference type="SUPFAM" id="SSF52540">
    <property type="entry name" value="P-loop containing nucleoside triphosphate hydrolases"/>
    <property type="match status" value="2"/>
</dbReference>
<evidence type="ECO:0000256" key="1">
    <source>
        <dbReference type="ARBA" id="ARBA00022737"/>
    </source>
</evidence>
<dbReference type="InterPro" id="IPR027417">
    <property type="entry name" value="P-loop_NTPase"/>
</dbReference>
<reference evidence="7 8" key="1">
    <citation type="submission" date="2016-09" db="EMBL/GenBank/DDBJ databases">
        <title>The draft genome of Dichanthelium oligosanthes: A C3 panicoid grass species.</title>
        <authorList>
            <person name="Studer A.J."/>
            <person name="Schnable J.C."/>
            <person name="Brutnell T.P."/>
        </authorList>
    </citation>
    <scope>NUCLEOTIDE SEQUENCE [LARGE SCALE GENOMIC DNA]</scope>
    <source>
        <strain evidence="8">cv. Kellogg 1175</strain>
        <tissue evidence="7">Leaf</tissue>
    </source>
</reference>
<accession>A0A1E5W0N6</accession>
<dbReference type="GO" id="GO:0043531">
    <property type="term" value="F:ADP binding"/>
    <property type="evidence" value="ECO:0007669"/>
    <property type="project" value="InterPro"/>
</dbReference>
<keyword evidence="1" id="KW-0677">Repeat</keyword>
<dbReference type="InterPro" id="IPR055414">
    <property type="entry name" value="LRR_R13L4/SHOC2-like"/>
</dbReference>
<keyword evidence="8" id="KW-1185">Reference proteome</keyword>
<gene>
    <name evidence="7" type="ORF">BAE44_0008027</name>
</gene>
<dbReference type="InterPro" id="IPR058922">
    <property type="entry name" value="WHD_DRP"/>
</dbReference>
<evidence type="ECO:0000313" key="8">
    <source>
        <dbReference type="Proteomes" id="UP000095767"/>
    </source>
</evidence>
<dbReference type="InterPro" id="IPR032675">
    <property type="entry name" value="LRR_dom_sf"/>
</dbReference>
<dbReference type="Gene3D" id="3.40.50.300">
    <property type="entry name" value="P-loop containing nucleotide triphosphate hydrolases"/>
    <property type="match status" value="2"/>
</dbReference>
<feature type="domain" description="Disease resistance R13L4/SHOC-2-like LRR" evidence="6">
    <location>
        <begin position="539"/>
        <end position="794"/>
    </location>
</feature>